<evidence type="ECO:0000256" key="4">
    <source>
        <dbReference type="ARBA" id="ARBA00022723"/>
    </source>
</evidence>
<dbReference type="GO" id="GO:0004722">
    <property type="term" value="F:protein serine/threonine phosphatase activity"/>
    <property type="evidence" value="ECO:0007669"/>
    <property type="project" value="UniProtKB-EC"/>
</dbReference>
<dbReference type="Pfam" id="PF00650">
    <property type="entry name" value="CRAL_TRIO"/>
    <property type="match status" value="1"/>
</dbReference>
<keyword evidence="8 11" id="KW-0464">Manganese</keyword>
<evidence type="ECO:0000313" key="14">
    <source>
        <dbReference type="EMBL" id="TDG47369.1"/>
    </source>
</evidence>
<dbReference type="InterPro" id="IPR001251">
    <property type="entry name" value="CRAL-TRIO_dom"/>
</dbReference>
<evidence type="ECO:0000256" key="9">
    <source>
        <dbReference type="ARBA" id="ARBA00047761"/>
    </source>
</evidence>
<dbReference type="Gene3D" id="1.20.5.1200">
    <property type="entry name" value="Alpha-tocopherol transfer"/>
    <property type="match status" value="1"/>
</dbReference>
<proteinExistence type="inferred from homology"/>
<evidence type="ECO:0000256" key="1">
    <source>
        <dbReference type="ARBA" id="ARBA00001936"/>
    </source>
</evidence>
<dbReference type="SUPFAM" id="SSF81606">
    <property type="entry name" value="PP2C-like"/>
    <property type="match status" value="1"/>
</dbReference>
<keyword evidence="7 11" id="KW-0904">Protein phosphatase</keyword>
<keyword evidence="6 11" id="KW-0460">Magnesium</keyword>
<feature type="domain" description="CRAL-TRIO" evidence="12">
    <location>
        <begin position="1"/>
        <end position="109"/>
    </location>
</feature>
<dbReference type="PROSITE" id="PS51746">
    <property type="entry name" value="PPM_2"/>
    <property type="match status" value="1"/>
</dbReference>
<dbReference type="OMA" id="ANPATCG"/>
<dbReference type="Pfam" id="PF07228">
    <property type="entry name" value="SpoIIE"/>
    <property type="match status" value="1"/>
</dbReference>
<comment type="catalytic activity">
    <reaction evidence="10 11">
        <text>O-phospho-L-threonyl-[protein] + H2O = L-threonyl-[protein] + phosphate</text>
        <dbReference type="Rhea" id="RHEA:47004"/>
        <dbReference type="Rhea" id="RHEA-COMP:11060"/>
        <dbReference type="Rhea" id="RHEA-COMP:11605"/>
        <dbReference type="ChEBI" id="CHEBI:15377"/>
        <dbReference type="ChEBI" id="CHEBI:30013"/>
        <dbReference type="ChEBI" id="CHEBI:43474"/>
        <dbReference type="ChEBI" id="CHEBI:61977"/>
        <dbReference type="EC" id="3.1.3.16"/>
    </reaction>
</comment>
<sequence>MEDDEAIINGIVFIMDMNGATASHLFQMTPGLAKKMTVFNEEALPMRPKAQHFVNTIAGFETIFNMVKPMMSKKQQERLFIHSKIDSLLEHVPLKYLPKEYGGENGSIQESIVEWQKKFDQYRDYFKENTKFGTDEKLRPGNPIDFDGLYVVCGFAKDNLRHKYKPGKYGEDSWFKASTESADVMGVADGVGGWRSYGIDPGEFSSFLMRTCERLVRCTHFNPQRPVNLLAYSYCELMEQKKPILGSSTACVLILNRETSTVHTANIGDSGFMVVREGEIVHKSEEQQHYFNTPFQLSLPPPGHGPNVLSDSPESADTMSFPVQEGDVILIATDGVFDNVPEELMLQVLRDVEGEHDPVKLQMTANTLALMARTLSQNSDFLSPFALSARRNNIQARGGKPDDITVVLATVAM</sequence>
<evidence type="ECO:0000256" key="7">
    <source>
        <dbReference type="ARBA" id="ARBA00022912"/>
    </source>
</evidence>
<evidence type="ECO:0000313" key="15">
    <source>
        <dbReference type="Proteomes" id="UP000295192"/>
    </source>
</evidence>
<keyword evidence="15" id="KW-1185">Reference proteome</keyword>
<accession>A0A484BF63</accession>
<comment type="cofactor">
    <cofactor evidence="2 11">
        <name>Mg(2+)</name>
        <dbReference type="ChEBI" id="CHEBI:18420"/>
    </cofactor>
</comment>
<evidence type="ECO:0000256" key="11">
    <source>
        <dbReference type="RuleBase" id="RU366020"/>
    </source>
</evidence>
<evidence type="ECO:0000256" key="6">
    <source>
        <dbReference type="ARBA" id="ARBA00022842"/>
    </source>
</evidence>
<gene>
    <name evidence="14" type="ORF">AWZ03_006228</name>
</gene>
<dbReference type="AlphaFoldDB" id="A0A484BF63"/>
<keyword evidence="4 11" id="KW-0479">Metal-binding</keyword>
<evidence type="ECO:0000256" key="8">
    <source>
        <dbReference type="ARBA" id="ARBA00023211"/>
    </source>
</evidence>
<dbReference type="InterPro" id="IPR039123">
    <property type="entry name" value="PPTC7"/>
</dbReference>
<dbReference type="PRINTS" id="PR00180">
    <property type="entry name" value="CRETINALDHBP"/>
</dbReference>
<dbReference type="EMBL" id="LSRL02000045">
    <property type="protein sequence ID" value="TDG47369.1"/>
    <property type="molecule type" value="Genomic_DNA"/>
</dbReference>
<dbReference type="InterPro" id="IPR036457">
    <property type="entry name" value="PPM-type-like_dom_sf"/>
</dbReference>
<dbReference type="PROSITE" id="PS50191">
    <property type="entry name" value="CRAL_TRIO"/>
    <property type="match status" value="1"/>
</dbReference>
<evidence type="ECO:0000259" key="12">
    <source>
        <dbReference type="PROSITE" id="PS50191"/>
    </source>
</evidence>
<organism evidence="14 15">
    <name type="scientific">Drosophila navojoa</name>
    <name type="common">Fruit fly</name>
    <dbReference type="NCBI Taxonomy" id="7232"/>
    <lineage>
        <taxon>Eukaryota</taxon>
        <taxon>Metazoa</taxon>
        <taxon>Ecdysozoa</taxon>
        <taxon>Arthropoda</taxon>
        <taxon>Hexapoda</taxon>
        <taxon>Insecta</taxon>
        <taxon>Pterygota</taxon>
        <taxon>Neoptera</taxon>
        <taxon>Endopterygota</taxon>
        <taxon>Diptera</taxon>
        <taxon>Brachycera</taxon>
        <taxon>Muscomorpha</taxon>
        <taxon>Ephydroidea</taxon>
        <taxon>Drosophilidae</taxon>
        <taxon>Drosophila</taxon>
    </lineage>
</organism>
<dbReference type="Gene3D" id="3.40.525.10">
    <property type="entry name" value="CRAL-TRIO lipid binding domain"/>
    <property type="match status" value="1"/>
</dbReference>
<dbReference type="SMART" id="SM00331">
    <property type="entry name" value="PP2C_SIG"/>
    <property type="match status" value="1"/>
</dbReference>
<dbReference type="InterPro" id="IPR036865">
    <property type="entry name" value="CRAL-TRIO_dom_sf"/>
</dbReference>
<name>A0A484BF63_DRONA</name>
<dbReference type="Gene3D" id="3.60.40.10">
    <property type="entry name" value="PPM-type phosphatase domain"/>
    <property type="match status" value="1"/>
</dbReference>
<dbReference type="InterPro" id="IPR001932">
    <property type="entry name" value="PPM-type_phosphatase-like_dom"/>
</dbReference>
<comment type="catalytic activity">
    <reaction evidence="9 11">
        <text>O-phospho-L-seryl-[protein] + H2O = L-seryl-[protein] + phosphate</text>
        <dbReference type="Rhea" id="RHEA:20629"/>
        <dbReference type="Rhea" id="RHEA-COMP:9863"/>
        <dbReference type="Rhea" id="RHEA-COMP:11604"/>
        <dbReference type="ChEBI" id="CHEBI:15377"/>
        <dbReference type="ChEBI" id="CHEBI:29999"/>
        <dbReference type="ChEBI" id="CHEBI:43474"/>
        <dbReference type="ChEBI" id="CHEBI:83421"/>
        <dbReference type="EC" id="3.1.3.16"/>
    </reaction>
</comment>
<comment type="similarity">
    <text evidence="3 11">Belongs to the PP2C family.</text>
</comment>
<dbReference type="PANTHER" id="PTHR12320:SF1">
    <property type="entry name" value="PROTEIN PHOSPHATASE PTC7 HOMOLOG"/>
    <property type="match status" value="1"/>
</dbReference>
<protein>
    <recommendedName>
        <fullName evidence="11">Protein phosphatase</fullName>
        <ecNumber evidence="11">3.1.3.16</ecNumber>
    </recommendedName>
</protein>
<dbReference type="EC" id="3.1.3.16" evidence="11"/>
<evidence type="ECO:0000256" key="3">
    <source>
        <dbReference type="ARBA" id="ARBA00006702"/>
    </source>
</evidence>
<dbReference type="SUPFAM" id="SSF52087">
    <property type="entry name" value="CRAL/TRIO domain"/>
    <property type="match status" value="1"/>
</dbReference>
<feature type="domain" description="PPM-type phosphatase" evidence="13">
    <location>
        <begin position="152"/>
        <end position="411"/>
    </location>
</feature>
<dbReference type="STRING" id="7232.A0A484BF63"/>
<dbReference type="GO" id="GO:0046872">
    <property type="term" value="F:metal ion binding"/>
    <property type="evidence" value="ECO:0007669"/>
    <property type="project" value="UniProtKB-UniRule"/>
</dbReference>
<keyword evidence="5 11" id="KW-0378">Hydrolase</keyword>
<dbReference type="PANTHER" id="PTHR12320">
    <property type="entry name" value="PROTEIN PHOSPHATASE 2C"/>
    <property type="match status" value="1"/>
</dbReference>
<dbReference type="CDD" id="cd00170">
    <property type="entry name" value="SEC14"/>
    <property type="match status" value="1"/>
</dbReference>
<evidence type="ECO:0000256" key="2">
    <source>
        <dbReference type="ARBA" id="ARBA00001946"/>
    </source>
</evidence>
<dbReference type="SMART" id="SM00332">
    <property type="entry name" value="PP2Cc"/>
    <property type="match status" value="1"/>
</dbReference>
<dbReference type="Proteomes" id="UP000295192">
    <property type="component" value="Unassembled WGS sequence"/>
</dbReference>
<evidence type="ECO:0000259" key="13">
    <source>
        <dbReference type="PROSITE" id="PS51746"/>
    </source>
</evidence>
<evidence type="ECO:0000256" key="5">
    <source>
        <dbReference type="ARBA" id="ARBA00022801"/>
    </source>
</evidence>
<comment type="caution">
    <text evidence="14">The sequence shown here is derived from an EMBL/GenBank/DDBJ whole genome shotgun (WGS) entry which is preliminary data.</text>
</comment>
<dbReference type="GO" id="GO:0005739">
    <property type="term" value="C:mitochondrion"/>
    <property type="evidence" value="ECO:0007669"/>
    <property type="project" value="TreeGrafter"/>
</dbReference>
<dbReference type="FunFam" id="3.60.40.10:FF:000009">
    <property type="entry name" value="Blast:Protein phosphatase PTC7 homolog"/>
    <property type="match status" value="1"/>
</dbReference>
<comment type="cofactor">
    <cofactor evidence="1 11">
        <name>Mn(2+)</name>
        <dbReference type="ChEBI" id="CHEBI:29035"/>
    </cofactor>
</comment>
<dbReference type="OrthoDB" id="60843at2759"/>
<evidence type="ECO:0000256" key="10">
    <source>
        <dbReference type="ARBA" id="ARBA00048336"/>
    </source>
</evidence>
<reference evidence="14 15" key="1">
    <citation type="journal article" date="2019" name="J. Hered.">
        <title>An Improved Genome Assembly for Drosophila navojoa, the Basal Species in the mojavensis Cluster.</title>
        <authorList>
            <person name="Vanderlinde T."/>
            <person name="Dupim E.G."/>
            <person name="Nazario-Yepiz N.O."/>
            <person name="Carvalho A.B."/>
        </authorList>
    </citation>
    <scope>NUCLEOTIDE SEQUENCE [LARGE SCALE GENOMIC DNA]</scope>
    <source>
        <strain evidence="14">Navoj_Jal97</strain>
        <tissue evidence="14">Whole organism</tissue>
    </source>
</reference>